<sequence>MANGAPPTELRYEVFADKSTTNWLNLEEWESLIPRLLSKERIYSITTASLRSSFQYRSPRSNIARISRAPGRIN</sequence>
<dbReference type="AlphaFoldDB" id="A0AAD5QIF3"/>
<dbReference type="Proteomes" id="UP001196413">
    <property type="component" value="Unassembled WGS sequence"/>
</dbReference>
<organism evidence="1 2">
    <name type="scientific">Parelaphostrongylus tenuis</name>
    <name type="common">Meningeal worm</name>
    <dbReference type="NCBI Taxonomy" id="148309"/>
    <lineage>
        <taxon>Eukaryota</taxon>
        <taxon>Metazoa</taxon>
        <taxon>Ecdysozoa</taxon>
        <taxon>Nematoda</taxon>
        <taxon>Chromadorea</taxon>
        <taxon>Rhabditida</taxon>
        <taxon>Rhabditina</taxon>
        <taxon>Rhabditomorpha</taxon>
        <taxon>Strongyloidea</taxon>
        <taxon>Metastrongylidae</taxon>
        <taxon>Parelaphostrongylus</taxon>
    </lineage>
</organism>
<dbReference type="EMBL" id="JAHQIW010000703">
    <property type="protein sequence ID" value="KAJ1349615.1"/>
    <property type="molecule type" value="Genomic_DNA"/>
</dbReference>
<evidence type="ECO:0000313" key="2">
    <source>
        <dbReference type="Proteomes" id="UP001196413"/>
    </source>
</evidence>
<reference evidence="1" key="1">
    <citation type="submission" date="2021-06" db="EMBL/GenBank/DDBJ databases">
        <title>Parelaphostrongylus tenuis whole genome reference sequence.</title>
        <authorList>
            <person name="Garwood T.J."/>
            <person name="Larsen P.A."/>
            <person name="Fountain-Jones N.M."/>
            <person name="Garbe J.R."/>
            <person name="Macchietto M.G."/>
            <person name="Kania S.A."/>
            <person name="Gerhold R.W."/>
            <person name="Richards J.E."/>
            <person name="Wolf T.M."/>
        </authorList>
    </citation>
    <scope>NUCLEOTIDE SEQUENCE</scope>
    <source>
        <strain evidence="1">MNPRO001-30</strain>
        <tissue evidence="1">Meninges</tissue>
    </source>
</reference>
<protein>
    <submittedName>
        <fullName evidence="1">Uncharacterized protein</fullName>
    </submittedName>
</protein>
<accession>A0AAD5QIF3</accession>
<keyword evidence="2" id="KW-1185">Reference proteome</keyword>
<comment type="caution">
    <text evidence="1">The sequence shown here is derived from an EMBL/GenBank/DDBJ whole genome shotgun (WGS) entry which is preliminary data.</text>
</comment>
<name>A0AAD5QIF3_PARTN</name>
<proteinExistence type="predicted"/>
<gene>
    <name evidence="1" type="ORF">KIN20_005209</name>
</gene>
<evidence type="ECO:0000313" key="1">
    <source>
        <dbReference type="EMBL" id="KAJ1349615.1"/>
    </source>
</evidence>